<evidence type="ECO:0000313" key="3">
    <source>
        <dbReference type="Proteomes" id="UP000266066"/>
    </source>
</evidence>
<dbReference type="PANTHER" id="PTHR47396">
    <property type="entry name" value="TYPE I RESTRICTION ENZYME ECOKI R PROTEIN"/>
    <property type="match status" value="1"/>
</dbReference>
<dbReference type="InterPro" id="IPR058403">
    <property type="entry name" value="DUF8090"/>
</dbReference>
<accession>A0A395V3R4</accession>
<comment type="caution">
    <text evidence="2">The sequence shown here is derived from an EMBL/GenBank/DDBJ whole genome shotgun (WGS) entry which is preliminary data.</text>
</comment>
<dbReference type="CDD" id="cd18799">
    <property type="entry name" value="SF2_C_EcoAI-like"/>
    <property type="match status" value="1"/>
</dbReference>
<protein>
    <submittedName>
        <fullName evidence="2">DUF3427 domain-containing protein</fullName>
    </submittedName>
</protein>
<dbReference type="SUPFAM" id="SSF52540">
    <property type="entry name" value="P-loop containing nucleoside triphosphate hydrolases"/>
    <property type="match status" value="1"/>
</dbReference>
<dbReference type="InterPro" id="IPR025202">
    <property type="entry name" value="PLD-like_dom"/>
</dbReference>
<dbReference type="RefSeq" id="WP_118392099.1">
    <property type="nucleotide sequence ID" value="NZ_QRUJ01000005.1"/>
</dbReference>
<dbReference type="Proteomes" id="UP000266066">
    <property type="component" value="Unassembled WGS sequence"/>
</dbReference>
<dbReference type="InterPro" id="IPR021835">
    <property type="entry name" value="DUF3427"/>
</dbReference>
<dbReference type="Pfam" id="PF26350">
    <property type="entry name" value="DUF8090"/>
    <property type="match status" value="1"/>
</dbReference>
<name>A0A395V3R4_9FIRM</name>
<dbReference type="InterPro" id="IPR050742">
    <property type="entry name" value="Helicase_Restrict-Modif_Enz"/>
</dbReference>
<dbReference type="Pfam" id="PF11907">
    <property type="entry name" value="DUF3427"/>
    <property type="match status" value="1"/>
</dbReference>
<reference evidence="2 3" key="1">
    <citation type="submission" date="2018-08" db="EMBL/GenBank/DDBJ databases">
        <title>A genome reference for cultivated species of the human gut microbiota.</title>
        <authorList>
            <person name="Zou Y."/>
            <person name="Xue W."/>
            <person name="Luo G."/>
        </authorList>
    </citation>
    <scope>NUCLEOTIDE SEQUENCE [LARGE SCALE GENOMIC DNA]</scope>
    <source>
        <strain evidence="2 3">AF25-15</strain>
    </source>
</reference>
<dbReference type="AlphaFoldDB" id="A0A395V3R4"/>
<sequence length="1033" mass="119670">MNKQKIAELRAGLETGFINSGYNSSLAYQPQFLSNNHKEGKKVLSSIEDELMSCDKFQISVAFITMGGITPLLQTLKEMEKNGIPGEILTTNYLSFSEPKALEKLHGLSNITLKMYDVEKAAEGFHTKGYIFKKEEIYRIIIGSSNMTSAALTSNREWNTKVVSTEQGEVAKQIVDEYNELWNSQYALSFDSFYEEYKERYRIIKRQREIAKSEETPSIEKYRLKPNAMQVGFITNLRKILEKGEDRALLISATGTGKTYASAFAMRELGFKRVLFLVHRGQLARQTQKSYEKIFDKSVSMGLVGAGYSDYDRDYVFATVQTLNRDEHLRKYAPDDFDCIILDEAHHSSANTYQKVMNYFTPKLWLGMTATPDKRDDDIDGKNIYQIFNYQIAYEIRLQQAMEENMLCPFHYFGITDVSLLGDKEIKSKKLTESSFNQLVGDERVKHIIEQANYFGHSGDRVKGLIFCSRIDESVELSNKFNQTINPETGRFFRTIALNGDATEEERQRAFERLAMDENTLDITNKTNADQIFDMERTEKIDKADGKMQPLDYIFSVEILNEGVDIVEVNQVIMLRPTESPIVFIQQLGRGLRKANGKEYVVILDFIGNYNNNFMIPVALSGDRSYNADTIRKYVISGNNTIPGASTVHFDEIAKDRIFASIDKIKGMKSIIRESYVSLKNRLGRVPYLLDFYENGEVDPLVIIKEYKTYQAFLEAVERELYTGRLNEQEKTTLEYLSKTIISGARPFELEILRQLMKKSSISINEIREIFIRRYDYKVNMQSIDNAADVLQGKFVSKDDEYKKFCRIDILEEDSNNIFHRMNNFTTRLQNEEFKKQIDDIIEVGLKRYHDKYQSSLKNESPFVLYEKYSRHDVSLLMNCGRDLSSTMYGMKRIDDDVFIFVTYHKEESTDEQKSYVDGKPDYADAFEDNMIFRWDSQIGRGVDSSYVSDVVNTKRKHLLVKKSDAESNFYYMGEFDIVDMCAARKRDNNGKERDITKFEMKMRHPVREDLLRYLQSNLQQGLQNNTQEFKAI</sequence>
<dbReference type="Pfam" id="PF04851">
    <property type="entry name" value="ResIII"/>
    <property type="match status" value="1"/>
</dbReference>
<dbReference type="GO" id="GO:0005524">
    <property type="term" value="F:ATP binding"/>
    <property type="evidence" value="ECO:0007669"/>
    <property type="project" value="InterPro"/>
</dbReference>
<evidence type="ECO:0000313" key="2">
    <source>
        <dbReference type="EMBL" id="RGR55180.1"/>
    </source>
</evidence>
<dbReference type="PROSITE" id="PS51192">
    <property type="entry name" value="HELICASE_ATP_BIND_1"/>
    <property type="match status" value="1"/>
</dbReference>
<dbReference type="GO" id="GO:0005829">
    <property type="term" value="C:cytosol"/>
    <property type="evidence" value="ECO:0007669"/>
    <property type="project" value="TreeGrafter"/>
</dbReference>
<dbReference type="EMBL" id="QRUJ01000005">
    <property type="protein sequence ID" value="RGR55180.1"/>
    <property type="molecule type" value="Genomic_DNA"/>
</dbReference>
<dbReference type="InterPro" id="IPR001650">
    <property type="entry name" value="Helicase_C-like"/>
</dbReference>
<proteinExistence type="predicted"/>
<dbReference type="Pfam" id="PF00271">
    <property type="entry name" value="Helicase_C"/>
    <property type="match status" value="1"/>
</dbReference>
<dbReference type="InterPro" id="IPR006935">
    <property type="entry name" value="Helicase/UvrB_N"/>
</dbReference>
<dbReference type="Gene3D" id="3.30.870.10">
    <property type="entry name" value="Endonuclease Chain A"/>
    <property type="match status" value="1"/>
</dbReference>
<dbReference type="SMART" id="SM00487">
    <property type="entry name" value="DEXDc"/>
    <property type="match status" value="1"/>
</dbReference>
<dbReference type="CDD" id="cd09204">
    <property type="entry name" value="PLDc_N_DEXD_b2"/>
    <property type="match status" value="1"/>
</dbReference>
<dbReference type="Pfam" id="PF13091">
    <property type="entry name" value="PLDc_2"/>
    <property type="match status" value="1"/>
</dbReference>
<dbReference type="InterPro" id="IPR027417">
    <property type="entry name" value="P-loop_NTPase"/>
</dbReference>
<evidence type="ECO:0000259" key="1">
    <source>
        <dbReference type="PROSITE" id="PS51192"/>
    </source>
</evidence>
<feature type="domain" description="Helicase ATP-binding" evidence="1">
    <location>
        <begin position="239"/>
        <end position="390"/>
    </location>
</feature>
<dbReference type="PANTHER" id="PTHR47396:SF1">
    <property type="entry name" value="ATP-DEPENDENT HELICASE IRC3-RELATED"/>
    <property type="match status" value="1"/>
</dbReference>
<dbReference type="CDD" id="cd18032">
    <property type="entry name" value="DEXHc_RE_I_III_res"/>
    <property type="match status" value="1"/>
</dbReference>
<dbReference type="SUPFAM" id="SSF56024">
    <property type="entry name" value="Phospholipase D/nuclease"/>
    <property type="match status" value="1"/>
</dbReference>
<dbReference type="Gene3D" id="3.40.50.300">
    <property type="entry name" value="P-loop containing nucleotide triphosphate hydrolases"/>
    <property type="match status" value="2"/>
</dbReference>
<dbReference type="SMART" id="SM00490">
    <property type="entry name" value="HELICc"/>
    <property type="match status" value="1"/>
</dbReference>
<dbReference type="GO" id="GO:0003677">
    <property type="term" value="F:DNA binding"/>
    <property type="evidence" value="ECO:0007669"/>
    <property type="project" value="InterPro"/>
</dbReference>
<organism evidence="2 3">
    <name type="scientific">Agathobacter rectalis</name>
    <dbReference type="NCBI Taxonomy" id="39491"/>
    <lineage>
        <taxon>Bacteria</taxon>
        <taxon>Bacillati</taxon>
        <taxon>Bacillota</taxon>
        <taxon>Clostridia</taxon>
        <taxon>Lachnospirales</taxon>
        <taxon>Lachnospiraceae</taxon>
        <taxon>Agathobacter</taxon>
    </lineage>
</organism>
<dbReference type="InterPro" id="IPR014001">
    <property type="entry name" value="Helicase_ATP-bd"/>
</dbReference>
<gene>
    <name evidence="2" type="ORF">DWY38_06330</name>
</gene>
<dbReference type="GO" id="GO:0016787">
    <property type="term" value="F:hydrolase activity"/>
    <property type="evidence" value="ECO:0007669"/>
    <property type="project" value="InterPro"/>
</dbReference>